<dbReference type="RefSeq" id="WP_116427135.1">
    <property type="nucleotide sequence ID" value="NZ_BGZL01000003.1"/>
</dbReference>
<organism evidence="1 2">
    <name type="scientific">Streptomyces spongiicola</name>
    <dbReference type="NCBI Taxonomy" id="1690221"/>
    <lineage>
        <taxon>Bacteria</taxon>
        <taxon>Bacillati</taxon>
        <taxon>Actinomycetota</taxon>
        <taxon>Actinomycetes</taxon>
        <taxon>Kitasatosporales</taxon>
        <taxon>Streptomycetaceae</taxon>
        <taxon>Streptomyces</taxon>
    </lineage>
</organism>
<reference evidence="1 2" key="1">
    <citation type="submission" date="2018-07" db="EMBL/GenBank/DDBJ databases">
        <title>Whole Genome Shotgun Sequence of Streptomyces spongiicola strain 531S.</title>
        <authorList>
            <person name="Dohra H."/>
            <person name="Kodani S."/>
        </authorList>
    </citation>
    <scope>NUCLEOTIDE SEQUENCE [LARGE SCALE GENOMIC DNA]</scope>
    <source>
        <strain evidence="1 2">531S</strain>
    </source>
</reference>
<dbReference type="Proteomes" id="UP000265354">
    <property type="component" value="Unassembled WGS sequence"/>
</dbReference>
<dbReference type="AlphaFoldDB" id="A0A388SV82"/>
<evidence type="ECO:0000313" key="1">
    <source>
        <dbReference type="EMBL" id="GBP99993.1"/>
    </source>
</evidence>
<evidence type="ECO:0000313" key="2">
    <source>
        <dbReference type="Proteomes" id="UP000265354"/>
    </source>
</evidence>
<name>A0A388SV82_9ACTN</name>
<gene>
    <name evidence="1" type="ORF">SSP531S_14000</name>
</gene>
<protein>
    <submittedName>
        <fullName evidence="1">Uncharacterized protein</fullName>
    </submittedName>
</protein>
<dbReference type="EMBL" id="BGZL01000003">
    <property type="protein sequence ID" value="GBP99993.1"/>
    <property type="molecule type" value="Genomic_DNA"/>
</dbReference>
<comment type="caution">
    <text evidence="1">The sequence shown here is derived from an EMBL/GenBank/DDBJ whole genome shotgun (WGS) entry which is preliminary data.</text>
</comment>
<proteinExistence type="predicted"/>
<accession>A0A388SV82</accession>
<sequence>MDPVTVILTALVAGTSSAAVQESSRALCAAVRNRLARAGESRDGAAAEAGADVSALEAYLRDPAGQRERLARALALAEAGTDTELIAAARGVLAMTRPAGSAAIDSHLDLREARGVVVGDHAEQKNYF</sequence>